<evidence type="ECO:0000313" key="1">
    <source>
        <dbReference type="EMBL" id="PRO66454.1"/>
    </source>
</evidence>
<evidence type="ECO:0000313" key="2">
    <source>
        <dbReference type="Proteomes" id="UP000243650"/>
    </source>
</evidence>
<reference evidence="1 2" key="1">
    <citation type="submission" date="2018-03" db="EMBL/GenBank/DDBJ databases">
        <title>Bacillus urumqiensis sp. nov., a moderately haloalkaliphilic bacterium isolated from a salt lake.</title>
        <authorList>
            <person name="Zhao B."/>
            <person name="Liao Z."/>
        </authorList>
    </citation>
    <scope>NUCLEOTIDE SEQUENCE [LARGE SCALE GENOMIC DNA]</scope>
    <source>
        <strain evidence="1 2">BZ-SZ-XJ18</strain>
    </source>
</reference>
<name>A0A2P6MJJ3_ALKUR</name>
<dbReference type="Proteomes" id="UP000243650">
    <property type="component" value="Unassembled WGS sequence"/>
</dbReference>
<dbReference type="EMBL" id="PVNS01000003">
    <property type="protein sequence ID" value="PRO66454.1"/>
    <property type="molecule type" value="Genomic_DNA"/>
</dbReference>
<sequence>MSSGQRRTSIAEKAIDGTIGELPHPLAHLPGEGFGFYVFLYYEESRLPCLREAGRFYYALPR</sequence>
<comment type="caution">
    <text evidence="1">The sequence shown here is derived from an EMBL/GenBank/DDBJ whole genome shotgun (WGS) entry which is preliminary data.</text>
</comment>
<keyword evidence="2" id="KW-1185">Reference proteome</keyword>
<protein>
    <submittedName>
        <fullName evidence="1">Uncharacterized protein</fullName>
    </submittedName>
</protein>
<organism evidence="1 2">
    <name type="scientific">Alkalicoccus urumqiensis</name>
    <name type="common">Bacillus urumqiensis</name>
    <dbReference type="NCBI Taxonomy" id="1548213"/>
    <lineage>
        <taxon>Bacteria</taxon>
        <taxon>Bacillati</taxon>
        <taxon>Bacillota</taxon>
        <taxon>Bacilli</taxon>
        <taxon>Bacillales</taxon>
        <taxon>Bacillaceae</taxon>
        <taxon>Alkalicoccus</taxon>
    </lineage>
</organism>
<gene>
    <name evidence="1" type="ORF">C6I21_03695</name>
</gene>
<accession>A0A2P6MJJ3</accession>
<dbReference type="AlphaFoldDB" id="A0A2P6MJJ3"/>
<proteinExistence type="predicted"/>